<keyword evidence="2 6" id="KW-0418">Kinase</keyword>
<keyword evidence="7" id="KW-1185">Reference proteome</keyword>
<gene>
    <name evidence="6" type="ORF">ACFSCS_01585</name>
</gene>
<feature type="domain" description="Signal transduction histidine kinase subgroup 3 dimerisation and phosphoacceptor" evidence="5">
    <location>
        <begin position="211"/>
        <end position="278"/>
    </location>
</feature>
<dbReference type="PANTHER" id="PTHR24421">
    <property type="entry name" value="NITRATE/NITRITE SENSOR PROTEIN NARX-RELATED"/>
    <property type="match status" value="1"/>
</dbReference>
<evidence type="ECO:0000256" key="1">
    <source>
        <dbReference type="ARBA" id="ARBA00022679"/>
    </source>
</evidence>
<reference evidence="7" key="1">
    <citation type="journal article" date="2019" name="Int. J. Syst. Evol. Microbiol.">
        <title>The Global Catalogue of Microorganisms (GCM) 10K type strain sequencing project: providing services to taxonomists for standard genome sequencing and annotation.</title>
        <authorList>
            <consortium name="The Broad Institute Genomics Platform"/>
            <consortium name="The Broad Institute Genome Sequencing Center for Infectious Disease"/>
            <person name="Wu L."/>
            <person name="Ma J."/>
        </authorList>
    </citation>
    <scope>NUCLEOTIDE SEQUENCE [LARGE SCALE GENOMIC DNA]</scope>
    <source>
        <strain evidence="7">CAIM 431</strain>
    </source>
</reference>
<keyword evidence="1" id="KW-0808">Transferase</keyword>
<dbReference type="InterPro" id="IPR050482">
    <property type="entry name" value="Sensor_HK_TwoCompSys"/>
</dbReference>
<dbReference type="InterPro" id="IPR011712">
    <property type="entry name" value="Sig_transdc_His_kin_sub3_dim/P"/>
</dbReference>
<dbReference type="PANTHER" id="PTHR24421:SF63">
    <property type="entry name" value="SENSOR HISTIDINE KINASE DESK"/>
    <property type="match status" value="1"/>
</dbReference>
<keyword evidence="4" id="KW-0472">Membrane</keyword>
<dbReference type="Pfam" id="PF07730">
    <property type="entry name" value="HisKA_3"/>
    <property type="match status" value="1"/>
</dbReference>
<evidence type="ECO:0000256" key="2">
    <source>
        <dbReference type="ARBA" id="ARBA00022777"/>
    </source>
</evidence>
<dbReference type="InterPro" id="IPR036890">
    <property type="entry name" value="HATPase_C_sf"/>
</dbReference>
<evidence type="ECO:0000259" key="5">
    <source>
        <dbReference type="Pfam" id="PF07730"/>
    </source>
</evidence>
<dbReference type="Gene3D" id="3.30.565.10">
    <property type="entry name" value="Histidine kinase-like ATPase, C-terminal domain"/>
    <property type="match status" value="1"/>
</dbReference>
<dbReference type="EMBL" id="JBHUFZ010000004">
    <property type="protein sequence ID" value="MFD1888878.1"/>
    <property type="molecule type" value="Genomic_DNA"/>
</dbReference>
<proteinExistence type="predicted"/>
<protein>
    <submittedName>
        <fullName evidence="6">Sensor histidine kinase</fullName>
    </submittedName>
</protein>
<comment type="caution">
    <text evidence="6">The sequence shown here is derived from an EMBL/GenBank/DDBJ whole genome shotgun (WGS) entry which is preliminary data.</text>
</comment>
<dbReference type="Proteomes" id="UP001597326">
    <property type="component" value="Unassembled WGS sequence"/>
</dbReference>
<sequence>MANWQHRVLGSTSQERFDRFTRSSMYFLFAVCPFVALAGIASVPQQTATWRLLSCAVVALVGLVLAALTLRRGLDHGLGRTELGTPWRRALWLVAGLCLLLPLAVLPGVDRHNLWGNGPAVAMAACLPCVVVLSCATSMRATHLMAAGLVAVPTVVGLLRSGPAALPSLLVVVFYVLLFVYTGRLSAWMMGVVEELAQARSTAARLAVAEERLRFSRDLHDVVGRSLSAVAVKSQLAAELARRGQAEAAVTEMEAVHGVATESLAEMREVVAGYRRVDLAVELSGARAMLASAGIGAEVLGAEVLGADTAAELGAESQQALAWVVREGVTNVVRHSRATRCRILLEVTDRARLTISNDGARTDVASGTGSGLAGLRERLEAVGGSLETHHRGRDFLLVAVVDARIGA</sequence>
<evidence type="ECO:0000313" key="7">
    <source>
        <dbReference type="Proteomes" id="UP001597326"/>
    </source>
</evidence>
<evidence type="ECO:0000256" key="4">
    <source>
        <dbReference type="SAM" id="Phobius"/>
    </source>
</evidence>
<dbReference type="RefSeq" id="WP_343873988.1">
    <property type="nucleotide sequence ID" value="NZ_BAAAIX010000022.1"/>
</dbReference>
<keyword evidence="4" id="KW-0812">Transmembrane</keyword>
<dbReference type="Gene3D" id="1.20.5.1930">
    <property type="match status" value="1"/>
</dbReference>
<dbReference type="GO" id="GO:0016301">
    <property type="term" value="F:kinase activity"/>
    <property type="evidence" value="ECO:0007669"/>
    <property type="project" value="UniProtKB-KW"/>
</dbReference>
<keyword evidence="4" id="KW-1133">Transmembrane helix</keyword>
<feature type="transmembrane region" description="Helical" evidence="4">
    <location>
        <begin position="25"/>
        <end position="44"/>
    </location>
</feature>
<feature type="transmembrane region" description="Helical" evidence="4">
    <location>
        <begin position="90"/>
        <end position="109"/>
    </location>
</feature>
<keyword evidence="3" id="KW-0902">Two-component regulatory system</keyword>
<evidence type="ECO:0000256" key="3">
    <source>
        <dbReference type="ARBA" id="ARBA00023012"/>
    </source>
</evidence>
<organism evidence="6 7">
    <name type="scientific">Luteococcus peritonei</name>
    <dbReference type="NCBI Taxonomy" id="88874"/>
    <lineage>
        <taxon>Bacteria</taxon>
        <taxon>Bacillati</taxon>
        <taxon>Actinomycetota</taxon>
        <taxon>Actinomycetes</taxon>
        <taxon>Propionibacteriales</taxon>
        <taxon>Propionibacteriaceae</taxon>
        <taxon>Luteococcus</taxon>
    </lineage>
</organism>
<name>A0ABW4RTF4_9ACTN</name>
<dbReference type="SUPFAM" id="SSF55874">
    <property type="entry name" value="ATPase domain of HSP90 chaperone/DNA topoisomerase II/histidine kinase"/>
    <property type="match status" value="1"/>
</dbReference>
<feature type="transmembrane region" description="Helical" evidence="4">
    <location>
        <begin position="115"/>
        <end position="134"/>
    </location>
</feature>
<evidence type="ECO:0000313" key="6">
    <source>
        <dbReference type="EMBL" id="MFD1888878.1"/>
    </source>
</evidence>
<feature type="transmembrane region" description="Helical" evidence="4">
    <location>
        <begin position="165"/>
        <end position="182"/>
    </location>
</feature>
<dbReference type="CDD" id="cd16917">
    <property type="entry name" value="HATPase_UhpB-NarQ-NarX-like"/>
    <property type="match status" value="1"/>
</dbReference>
<feature type="transmembrane region" description="Helical" evidence="4">
    <location>
        <begin position="50"/>
        <end position="70"/>
    </location>
</feature>
<accession>A0ABW4RTF4</accession>